<feature type="transmembrane region" description="Helical" evidence="1">
    <location>
        <begin position="139"/>
        <end position="158"/>
    </location>
</feature>
<feature type="transmembrane region" description="Helical" evidence="1">
    <location>
        <begin position="205"/>
        <end position="224"/>
    </location>
</feature>
<reference evidence="2" key="1">
    <citation type="journal article" date="2023" name="IScience">
        <title>Live-bearing cockroach genome reveals convergent evolutionary mechanisms linked to viviparity in insects and beyond.</title>
        <authorList>
            <person name="Fouks B."/>
            <person name="Harrison M.C."/>
            <person name="Mikhailova A.A."/>
            <person name="Marchal E."/>
            <person name="English S."/>
            <person name="Carruthers M."/>
            <person name="Jennings E.C."/>
            <person name="Chiamaka E.L."/>
            <person name="Frigard R.A."/>
            <person name="Pippel M."/>
            <person name="Attardo G.M."/>
            <person name="Benoit J.B."/>
            <person name="Bornberg-Bauer E."/>
            <person name="Tobe S.S."/>
        </authorList>
    </citation>
    <scope>NUCLEOTIDE SEQUENCE</scope>
    <source>
        <strain evidence="2">Stay&amp;Tobe</strain>
    </source>
</reference>
<gene>
    <name evidence="2" type="ORF">L9F63_019889</name>
</gene>
<evidence type="ECO:0000256" key="1">
    <source>
        <dbReference type="SAM" id="Phobius"/>
    </source>
</evidence>
<organism evidence="2 3">
    <name type="scientific">Diploptera punctata</name>
    <name type="common">Pacific beetle cockroach</name>
    <dbReference type="NCBI Taxonomy" id="6984"/>
    <lineage>
        <taxon>Eukaryota</taxon>
        <taxon>Metazoa</taxon>
        <taxon>Ecdysozoa</taxon>
        <taxon>Arthropoda</taxon>
        <taxon>Hexapoda</taxon>
        <taxon>Insecta</taxon>
        <taxon>Pterygota</taxon>
        <taxon>Neoptera</taxon>
        <taxon>Polyneoptera</taxon>
        <taxon>Dictyoptera</taxon>
        <taxon>Blattodea</taxon>
        <taxon>Blaberoidea</taxon>
        <taxon>Blaberidae</taxon>
        <taxon>Diplopterinae</taxon>
        <taxon>Diploptera</taxon>
    </lineage>
</organism>
<dbReference type="AlphaFoldDB" id="A0AAD8EDW5"/>
<keyword evidence="1" id="KW-0472">Membrane</keyword>
<dbReference type="EMBL" id="JASPKZ010007155">
    <property type="protein sequence ID" value="KAJ9586451.1"/>
    <property type="molecule type" value="Genomic_DNA"/>
</dbReference>
<keyword evidence="1" id="KW-1133">Transmembrane helix</keyword>
<feature type="transmembrane region" description="Helical" evidence="1">
    <location>
        <begin position="42"/>
        <end position="60"/>
    </location>
</feature>
<reference evidence="2" key="2">
    <citation type="submission" date="2023-05" db="EMBL/GenBank/DDBJ databases">
        <authorList>
            <person name="Fouks B."/>
        </authorList>
    </citation>
    <scope>NUCLEOTIDE SEQUENCE</scope>
    <source>
        <strain evidence="2">Stay&amp;Tobe</strain>
        <tissue evidence="2">Testes</tissue>
    </source>
</reference>
<evidence type="ECO:0000313" key="3">
    <source>
        <dbReference type="Proteomes" id="UP001233999"/>
    </source>
</evidence>
<protein>
    <submittedName>
        <fullName evidence="2">Uncharacterized protein</fullName>
    </submittedName>
</protein>
<proteinExistence type="predicted"/>
<dbReference type="Proteomes" id="UP001233999">
    <property type="component" value="Unassembled WGS sequence"/>
</dbReference>
<sequence length="263" mass="30698">MFLIELFKYPENVNILKMNLGLLQKLGFLTQFSSDTKLYKRILYKMLELFIILLSGYFVLGNCIEFYISMNDFKTIVICVIYILTHTKNVIKFTTFMLYREHFLKLIFLVEDNHFIQAIQHTKREISLVKSYKDLGIKIAQYLWIIHLFTGISTILNIEKPKVDLSSNSTSTEVRRVSVFRLWQPVKGIESPYFEFVTIYEFTTLLNYFAVMTIMNATVVALIIHITGQFSLLAECILSSANHMFEKVEKKSTKELTTSDLSK</sequence>
<feature type="non-terminal residue" evidence="2">
    <location>
        <position position="263"/>
    </location>
</feature>
<name>A0AAD8EDW5_DIPPU</name>
<comment type="caution">
    <text evidence="2">The sequence shown here is derived from an EMBL/GenBank/DDBJ whole genome shotgun (WGS) entry which is preliminary data.</text>
</comment>
<keyword evidence="1" id="KW-0812">Transmembrane</keyword>
<keyword evidence="3" id="KW-1185">Reference proteome</keyword>
<evidence type="ECO:0000313" key="2">
    <source>
        <dbReference type="EMBL" id="KAJ9586451.1"/>
    </source>
</evidence>
<accession>A0AAD8EDW5</accession>